<dbReference type="EMBL" id="JAAGWD010000008">
    <property type="protein sequence ID" value="NEM99334.1"/>
    <property type="molecule type" value="Genomic_DNA"/>
</dbReference>
<dbReference type="GO" id="GO:0016818">
    <property type="term" value="F:hydrolase activity, acting on acid anhydrides, in phosphorus-containing anhydrides"/>
    <property type="evidence" value="ECO:0007669"/>
    <property type="project" value="TreeGrafter"/>
</dbReference>
<protein>
    <submittedName>
        <fullName evidence="7">NUDIX domain-containing protein</fullName>
    </submittedName>
</protein>
<comment type="cofactor">
    <cofactor evidence="1">
        <name>Mg(2+)</name>
        <dbReference type="ChEBI" id="CHEBI:18420"/>
    </cofactor>
</comment>
<reference evidence="7 8" key="1">
    <citation type="submission" date="2020-02" db="EMBL/GenBank/DDBJ databases">
        <authorList>
            <person name="Kim M.K."/>
        </authorList>
    </citation>
    <scope>NUCLEOTIDE SEQUENCE [LARGE SCALE GENOMIC DNA]</scope>
    <source>
        <strain evidence="7 8">BT327</strain>
    </source>
</reference>
<dbReference type="PROSITE" id="PS51462">
    <property type="entry name" value="NUDIX"/>
    <property type="match status" value="1"/>
</dbReference>
<organism evidence="7 8">
    <name type="scientific">Pontibacter burrus</name>
    <dbReference type="NCBI Taxonomy" id="2704466"/>
    <lineage>
        <taxon>Bacteria</taxon>
        <taxon>Pseudomonadati</taxon>
        <taxon>Bacteroidota</taxon>
        <taxon>Cytophagia</taxon>
        <taxon>Cytophagales</taxon>
        <taxon>Hymenobacteraceae</taxon>
        <taxon>Pontibacter</taxon>
    </lineage>
</organism>
<dbReference type="Gene3D" id="3.90.79.10">
    <property type="entry name" value="Nucleoside Triphosphate Pyrophosphohydrolase"/>
    <property type="match status" value="1"/>
</dbReference>
<feature type="domain" description="Nudix hydrolase" evidence="6">
    <location>
        <begin position="1"/>
        <end position="125"/>
    </location>
</feature>
<dbReference type="PANTHER" id="PTHR43758:SF8">
    <property type="entry name" value="8-OXO-DGTP DIPHOSPHATASE YTKD-RELATED"/>
    <property type="match status" value="1"/>
</dbReference>
<dbReference type="PANTHER" id="PTHR43758">
    <property type="entry name" value="7,8-DIHYDRO-8-OXOGUANINE TRIPHOSPHATASE"/>
    <property type="match status" value="1"/>
</dbReference>
<keyword evidence="4" id="KW-0378">Hydrolase</keyword>
<evidence type="ECO:0000256" key="4">
    <source>
        <dbReference type="ARBA" id="ARBA00022801"/>
    </source>
</evidence>
<sequence length="130" mass="14650">MIDKLALLEILDGRILSTRSKGITRYYIPGGKREEGESDFETLSREIREELNVEVIEDSINFVGIFQAQADSHAEGVQVKMTCYTGSYTGTPIASGEIAEVVWLSYKDRDLVSPVDQTIFDWLKEKNLLS</sequence>
<dbReference type="InterPro" id="IPR015797">
    <property type="entry name" value="NUDIX_hydrolase-like_dom_sf"/>
</dbReference>
<dbReference type="InterPro" id="IPR020084">
    <property type="entry name" value="NUDIX_hydrolase_CS"/>
</dbReference>
<dbReference type="CDD" id="cd04690">
    <property type="entry name" value="NUDIX_Hydrolase"/>
    <property type="match status" value="1"/>
</dbReference>
<dbReference type="PROSITE" id="PS00893">
    <property type="entry name" value="NUDIX_BOX"/>
    <property type="match status" value="1"/>
</dbReference>
<dbReference type="InterPro" id="IPR000086">
    <property type="entry name" value="NUDIX_hydrolase_dom"/>
</dbReference>
<proteinExistence type="inferred from homology"/>
<evidence type="ECO:0000256" key="1">
    <source>
        <dbReference type="ARBA" id="ARBA00001946"/>
    </source>
</evidence>
<dbReference type="SUPFAM" id="SSF55811">
    <property type="entry name" value="Nudix"/>
    <property type="match status" value="1"/>
</dbReference>
<dbReference type="Proteomes" id="UP000474777">
    <property type="component" value="Unassembled WGS sequence"/>
</dbReference>
<evidence type="ECO:0000313" key="7">
    <source>
        <dbReference type="EMBL" id="NEM99334.1"/>
    </source>
</evidence>
<evidence type="ECO:0000256" key="3">
    <source>
        <dbReference type="ARBA" id="ARBA00022723"/>
    </source>
</evidence>
<evidence type="ECO:0000259" key="6">
    <source>
        <dbReference type="PROSITE" id="PS51462"/>
    </source>
</evidence>
<name>A0A6B3M0H3_9BACT</name>
<evidence type="ECO:0000256" key="2">
    <source>
        <dbReference type="ARBA" id="ARBA00005582"/>
    </source>
</evidence>
<keyword evidence="5" id="KW-0460">Magnesium</keyword>
<gene>
    <name evidence="7" type="ORF">GXP69_16665</name>
</gene>
<comment type="caution">
    <text evidence="7">The sequence shown here is derived from an EMBL/GenBank/DDBJ whole genome shotgun (WGS) entry which is preliminary data.</text>
</comment>
<dbReference type="AlphaFoldDB" id="A0A6B3M0H3"/>
<keyword evidence="3" id="KW-0479">Metal-binding</keyword>
<dbReference type="GO" id="GO:0046872">
    <property type="term" value="F:metal ion binding"/>
    <property type="evidence" value="ECO:0007669"/>
    <property type="project" value="UniProtKB-KW"/>
</dbReference>
<accession>A0A6B3M0H3</accession>
<evidence type="ECO:0000256" key="5">
    <source>
        <dbReference type="ARBA" id="ARBA00022842"/>
    </source>
</evidence>
<keyword evidence="8" id="KW-1185">Reference proteome</keyword>
<evidence type="ECO:0000313" key="8">
    <source>
        <dbReference type="Proteomes" id="UP000474777"/>
    </source>
</evidence>
<dbReference type="Pfam" id="PF00293">
    <property type="entry name" value="NUDIX"/>
    <property type="match status" value="1"/>
</dbReference>
<dbReference type="GO" id="GO:0005737">
    <property type="term" value="C:cytoplasm"/>
    <property type="evidence" value="ECO:0007669"/>
    <property type="project" value="TreeGrafter"/>
</dbReference>
<comment type="similarity">
    <text evidence="2">Belongs to the Nudix hydrolase family.</text>
</comment>